<dbReference type="AlphaFoldDB" id="A0A6J5GYT1"/>
<accession>A0A6J5GYT1</accession>
<evidence type="ECO:0000313" key="1">
    <source>
        <dbReference type="EMBL" id="CAB3808733.1"/>
    </source>
</evidence>
<protein>
    <submittedName>
        <fullName evidence="1">Uncharacterized protein</fullName>
    </submittedName>
</protein>
<reference evidence="1 2" key="1">
    <citation type="submission" date="2020-04" db="EMBL/GenBank/DDBJ databases">
        <authorList>
            <person name="De Canck E."/>
        </authorList>
    </citation>
    <scope>NUCLEOTIDE SEQUENCE [LARGE SCALE GENOMIC DNA]</scope>
    <source>
        <strain evidence="1 2">LMG 27177</strain>
    </source>
</reference>
<keyword evidence="2" id="KW-1185">Reference proteome</keyword>
<evidence type="ECO:0000313" key="2">
    <source>
        <dbReference type="Proteomes" id="UP000494252"/>
    </source>
</evidence>
<sequence>MRMGGANRRESDADAAHEWRGLNVSLAELVSDSATVQSTQLRALTLQRPHARDSLAALNQVSQPLIVSDIVALEMPYRS</sequence>
<gene>
    <name evidence="1" type="ORF">LMG27177_06627</name>
</gene>
<name>A0A6J5GYT1_9BURK</name>
<dbReference type="Proteomes" id="UP000494252">
    <property type="component" value="Unassembled WGS sequence"/>
</dbReference>
<dbReference type="EMBL" id="CADIKI010000027">
    <property type="protein sequence ID" value="CAB3808733.1"/>
    <property type="molecule type" value="Genomic_DNA"/>
</dbReference>
<proteinExistence type="predicted"/>
<organism evidence="1 2">
    <name type="scientific">Paraburkholderia fynbosensis</name>
    <dbReference type="NCBI Taxonomy" id="1200993"/>
    <lineage>
        <taxon>Bacteria</taxon>
        <taxon>Pseudomonadati</taxon>
        <taxon>Pseudomonadota</taxon>
        <taxon>Betaproteobacteria</taxon>
        <taxon>Burkholderiales</taxon>
        <taxon>Burkholderiaceae</taxon>
        <taxon>Paraburkholderia</taxon>
    </lineage>
</organism>